<comment type="catalytic activity">
    <reaction evidence="21">
        <text>2 L-glutamate + NADP(+) = L-glutamine + 2-oxoglutarate + NADPH + H(+)</text>
        <dbReference type="Rhea" id="RHEA:15501"/>
        <dbReference type="ChEBI" id="CHEBI:15378"/>
        <dbReference type="ChEBI" id="CHEBI:16810"/>
        <dbReference type="ChEBI" id="CHEBI:29985"/>
        <dbReference type="ChEBI" id="CHEBI:57783"/>
        <dbReference type="ChEBI" id="CHEBI:58349"/>
        <dbReference type="ChEBI" id="CHEBI:58359"/>
        <dbReference type="EC" id="1.4.1.13"/>
    </reaction>
</comment>
<dbReference type="GO" id="GO:0051538">
    <property type="term" value="F:3 iron, 4 sulfur cluster binding"/>
    <property type="evidence" value="ECO:0007669"/>
    <property type="project" value="UniProtKB-KW"/>
</dbReference>
<dbReference type="FunFam" id="3.60.20.10:FF:000001">
    <property type="entry name" value="Glutamate synthase, large subunit"/>
    <property type="match status" value="1"/>
</dbReference>
<evidence type="ECO:0000256" key="24">
    <source>
        <dbReference type="ARBA" id="ARBA00079921"/>
    </source>
</evidence>
<dbReference type="PANTHER" id="PTHR11938">
    <property type="entry name" value="FAD NADPH DEHYDROGENASE/OXIDOREDUCTASE"/>
    <property type="match status" value="1"/>
</dbReference>
<keyword evidence="11" id="KW-0479">Metal-binding</keyword>
<dbReference type="FunFam" id="3.20.20.70:FF:000061">
    <property type="entry name" value="Glutamate synthase large subunit"/>
    <property type="match status" value="1"/>
</dbReference>
<dbReference type="NCBIfam" id="NF008730">
    <property type="entry name" value="PRK11750.1"/>
    <property type="match status" value="1"/>
</dbReference>
<keyword evidence="18" id="KW-0314">Glutamate biosynthesis</keyword>
<evidence type="ECO:0000256" key="3">
    <source>
        <dbReference type="ARBA" id="ARBA00001974"/>
    </source>
</evidence>
<keyword evidence="16" id="KW-0408">Iron</keyword>
<dbReference type="InterPro" id="IPR029055">
    <property type="entry name" value="Ntn_hydrolases_N"/>
</dbReference>
<dbReference type="GO" id="GO:0046872">
    <property type="term" value="F:metal ion binding"/>
    <property type="evidence" value="ECO:0007669"/>
    <property type="project" value="UniProtKB-KW"/>
</dbReference>
<dbReference type="Gene3D" id="2.160.20.60">
    <property type="entry name" value="Glutamate synthase, alpha subunit, C-terminal domain"/>
    <property type="match status" value="1"/>
</dbReference>
<comment type="pathway">
    <text evidence="5">Nitrogen metabolism.</text>
</comment>
<evidence type="ECO:0000313" key="27">
    <source>
        <dbReference type="Proteomes" id="UP000033260"/>
    </source>
</evidence>
<dbReference type="Proteomes" id="UP000033260">
    <property type="component" value="Chromosome"/>
</dbReference>
<comment type="cofactor">
    <cofactor evidence="2">
        <name>[3Fe-4S] cluster</name>
        <dbReference type="ChEBI" id="CHEBI:21137"/>
    </cofactor>
</comment>
<dbReference type="EMBL" id="CP010979">
    <property type="protein sequence ID" value="AJQ50096.1"/>
    <property type="molecule type" value="Genomic_DNA"/>
</dbReference>
<comment type="pathway">
    <text evidence="4">Energy metabolism; nitrogen metabolism.</text>
</comment>
<evidence type="ECO:0000256" key="2">
    <source>
        <dbReference type="ARBA" id="ARBA00001927"/>
    </source>
</evidence>
<organism evidence="26 27">
    <name type="scientific">Pseudomonas putida S13.1.2</name>
    <dbReference type="NCBI Taxonomy" id="1384061"/>
    <lineage>
        <taxon>Bacteria</taxon>
        <taxon>Pseudomonadati</taxon>
        <taxon>Pseudomonadota</taxon>
        <taxon>Gammaproteobacteria</taxon>
        <taxon>Pseudomonadales</taxon>
        <taxon>Pseudomonadaceae</taxon>
        <taxon>Pseudomonas</taxon>
    </lineage>
</organism>
<dbReference type="Pfam" id="PF04898">
    <property type="entry name" value="Glu_syn_central"/>
    <property type="match status" value="1"/>
</dbReference>
<dbReference type="InterPro" id="IPR013785">
    <property type="entry name" value="Aldolase_TIM"/>
</dbReference>
<dbReference type="Pfam" id="PF00310">
    <property type="entry name" value="GATase_2"/>
    <property type="match status" value="1"/>
</dbReference>
<dbReference type="InterPro" id="IPR006982">
    <property type="entry name" value="Glu_synth_centr_N"/>
</dbReference>
<dbReference type="CDD" id="cd02808">
    <property type="entry name" value="GltS_FMN"/>
    <property type="match status" value="1"/>
</dbReference>
<keyword evidence="13" id="KW-0521">NADP</keyword>
<dbReference type="Gene3D" id="3.20.20.70">
    <property type="entry name" value="Aldolase class I"/>
    <property type="match status" value="2"/>
</dbReference>
<comment type="function">
    <text evidence="22">Catalyzes the conversion of L-glutamine and 2-oxoglutarate into two molecules of L-glutamate.</text>
</comment>
<evidence type="ECO:0000256" key="4">
    <source>
        <dbReference type="ARBA" id="ARBA00004802"/>
    </source>
</evidence>
<evidence type="ECO:0000313" key="26">
    <source>
        <dbReference type="EMBL" id="AJQ50096.1"/>
    </source>
</evidence>
<evidence type="ECO:0000256" key="18">
    <source>
        <dbReference type="ARBA" id="ARBA00023164"/>
    </source>
</evidence>
<evidence type="ECO:0000256" key="19">
    <source>
        <dbReference type="ARBA" id="ARBA00023291"/>
    </source>
</evidence>
<evidence type="ECO:0000256" key="22">
    <source>
        <dbReference type="ARBA" id="ARBA00053198"/>
    </source>
</evidence>
<comment type="cofactor">
    <cofactor evidence="3">
        <name>FAD</name>
        <dbReference type="ChEBI" id="CHEBI:57692"/>
    </cofactor>
</comment>
<evidence type="ECO:0000256" key="9">
    <source>
        <dbReference type="ARBA" id="ARBA00022630"/>
    </source>
</evidence>
<dbReference type="PANTHER" id="PTHR11938:SF148">
    <property type="entry name" value="GLUTAMATE SYNTHASE [NADPH] LARGE CHAIN"/>
    <property type="match status" value="1"/>
</dbReference>
<evidence type="ECO:0000256" key="10">
    <source>
        <dbReference type="ARBA" id="ARBA00022643"/>
    </source>
</evidence>
<dbReference type="SUPFAM" id="SSF56235">
    <property type="entry name" value="N-terminal nucleophile aminohydrolases (Ntn hydrolases)"/>
    <property type="match status" value="1"/>
</dbReference>
<comment type="cofactor">
    <cofactor evidence="1">
        <name>FMN</name>
        <dbReference type="ChEBI" id="CHEBI:58210"/>
    </cofactor>
</comment>
<dbReference type="InterPro" id="IPR036485">
    <property type="entry name" value="Glu_synth_asu_C_sf"/>
</dbReference>
<evidence type="ECO:0000256" key="15">
    <source>
        <dbReference type="ARBA" id="ARBA00023002"/>
    </source>
</evidence>
<evidence type="ECO:0000256" key="1">
    <source>
        <dbReference type="ARBA" id="ARBA00001917"/>
    </source>
</evidence>
<accession>A0AAU8S1N4</accession>
<dbReference type="InterPro" id="IPR050711">
    <property type="entry name" value="ET-N_metabolism_enzyme"/>
</dbReference>
<comment type="similarity">
    <text evidence="6">Belongs to the glutamate synthase family.</text>
</comment>
<dbReference type="FunFam" id="3.20.20.70:FF:000109">
    <property type="entry name" value="Glutamate synthase, large subunit"/>
    <property type="match status" value="1"/>
</dbReference>
<dbReference type="InterPro" id="IPR017932">
    <property type="entry name" value="GATase_2_dom"/>
</dbReference>
<keyword evidence="17" id="KW-0411">Iron-sulfur</keyword>
<dbReference type="FunFam" id="2.160.20.60:FF:000002">
    <property type="entry name" value="Glutamate synthase, large subunit"/>
    <property type="match status" value="1"/>
</dbReference>
<dbReference type="Pfam" id="PF01645">
    <property type="entry name" value="Glu_synthase"/>
    <property type="match status" value="1"/>
</dbReference>
<dbReference type="Gene3D" id="3.60.20.10">
    <property type="entry name" value="Glutamine Phosphoribosylpyrophosphate, subunit 1, domain 1"/>
    <property type="match status" value="1"/>
</dbReference>
<dbReference type="InterPro" id="IPR002489">
    <property type="entry name" value="Glu_synth_asu_C"/>
</dbReference>
<evidence type="ECO:0000256" key="12">
    <source>
        <dbReference type="ARBA" id="ARBA00022827"/>
    </source>
</evidence>
<evidence type="ECO:0000256" key="16">
    <source>
        <dbReference type="ARBA" id="ARBA00023004"/>
    </source>
</evidence>
<keyword evidence="19" id="KW-0003">3Fe-4S</keyword>
<dbReference type="GO" id="GO:0019676">
    <property type="term" value="P:ammonia assimilation cycle"/>
    <property type="evidence" value="ECO:0007669"/>
    <property type="project" value="TreeGrafter"/>
</dbReference>
<evidence type="ECO:0000256" key="21">
    <source>
        <dbReference type="ARBA" id="ARBA00048151"/>
    </source>
</evidence>
<dbReference type="CDD" id="cd00982">
    <property type="entry name" value="gltB_C"/>
    <property type="match status" value="1"/>
</dbReference>
<gene>
    <name evidence="26" type="primary">gltB</name>
    <name evidence="26" type="ORF">N805_23945</name>
</gene>
<evidence type="ECO:0000256" key="11">
    <source>
        <dbReference type="ARBA" id="ARBA00022723"/>
    </source>
</evidence>
<dbReference type="EC" id="1.4.1.13" evidence="7"/>
<keyword evidence="10" id="KW-0288">FMN</keyword>
<evidence type="ECO:0000259" key="25">
    <source>
        <dbReference type="PROSITE" id="PS51278"/>
    </source>
</evidence>
<keyword evidence="9" id="KW-0285">Flavoprotein</keyword>
<dbReference type="GO" id="GO:0006537">
    <property type="term" value="P:glutamate biosynthetic process"/>
    <property type="evidence" value="ECO:0007669"/>
    <property type="project" value="UniProtKB-KW"/>
</dbReference>
<keyword evidence="15 26" id="KW-0560">Oxidoreductase</keyword>
<dbReference type="InterPro" id="IPR002932">
    <property type="entry name" value="Glu_synthdom"/>
</dbReference>
<feature type="domain" description="Glutamine amidotransferase type-2" evidence="25">
    <location>
        <begin position="15"/>
        <end position="405"/>
    </location>
</feature>
<dbReference type="PROSITE" id="PS51278">
    <property type="entry name" value="GATASE_TYPE_2"/>
    <property type="match status" value="1"/>
</dbReference>
<protein>
    <recommendedName>
        <fullName evidence="23">Glutamate synthase [NADPH] large chain</fullName>
        <ecNumber evidence="7">1.4.1.13</ecNumber>
    </recommendedName>
    <alternativeName>
        <fullName evidence="24">Glutamate synthase subunit alpha</fullName>
    </alternativeName>
</protein>
<evidence type="ECO:0000256" key="23">
    <source>
        <dbReference type="ARBA" id="ARBA00072108"/>
    </source>
</evidence>
<proteinExistence type="inferred from homology"/>
<dbReference type="SUPFAM" id="SSF69336">
    <property type="entry name" value="Alpha subunit of glutamate synthase, C-terminal domain"/>
    <property type="match status" value="1"/>
</dbReference>
<evidence type="ECO:0000256" key="14">
    <source>
        <dbReference type="ARBA" id="ARBA00022962"/>
    </source>
</evidence>
<dbReference type="Pfam" id="PF01493">
    <property type="entry name" value="GXGXG"/>
    <property type="match status" value="1"/>
</dbReference>
<keyword evidence="8" id="KW-0028">Amino-acid biosynthesis</keyword>
<keyword evidence="14" id="KW-0315">Glutamine amidotransferase</keyword>
<evidence type="ECO:0000256" key="6">
    <source>
        <dbReference type="ARBA" id="ARBA00009716"/>
    </source>
</evidence>
<evidence type="ECO:0000256" key="13">
    <source>
        <dbReference type="ARBA" id="ARBA00022857"/>
    </source>
</evidence>
<dbReference type="GO" id="GO:0004355">
    <property type="term" value="F:glutamate synthase (NADPH) activity"/>
    <property type="evidence" value="ECO:0007669"/>
    <property type="project" value="UniProtKB-EC"/>
</dbReference>
<comment type="pathway">
    <text evidence="20">Amino-acid biosynthesis; L-glutamate biosynthesis via GLT pathway; L-glutamate from 2-oxoglutarate and L-glutamine (NADP(+) route): step 1/1.</text>
</comment>
<evidence type="ECO:0000256" key="8">
    <source>
        <dbReference type="ARBA" id="ARBA00022605"/>
    </source>
</evidence>
<sequence length="1481" mass="161799">MKTGLYHPEEFKDNCGFGLIAHMTGEPSHHLLQTAMQALTCMTHRGGINADGKTGDGCGLLMQKPDQFLRAVAQEHFAVELPKQYAVGMVFFNQDPVKAEAARANMDREILAAGLKLVGWRKVPIDTSVLGRLALERLPQIEQVFIGGEGLSDQEFAIKLFSARRRSSVANAHDSDHYICSFSHKTIIYKGLMMPRDLAAFYPDLGDERLQTAICVFHQRFSTNTLPKWPLAQPFRFLAHNGEINTITGNRNWAMARRTKFANDQIPDLEELGPLVNRVGSDSSSMDNMLELMVTGGIDLFRGVRMLVPPAWQNVETMDADLRAFYEYNSMHMEPWDGPAGIVMTEGRHAVCLLDRNGLRPARWVTTTNGYITIASEIGVWGYQPEEVLAKGRVGPGQILAVDTETGQILDTDAIDNRLKSRHPYKRWLRQHATRIQATLTDDQGAASYDADQLKQYMKMFQVTFEERDQVLRPLGEQGQEAVGSMGDDTPMAVLSQRVRSPFDFFRQQFAQVTNPPIDPLREAIVMSLEICLGAERNIFQESPEHASRVILSSPVISPAKWRSLMNLEREGFDRQLIDLNYEQSVGLEAAIRNIADQAEEAVRAGKTQLVLSDRYIAPGKLPVHASLAVGAVHHRLTEQGLRCDSNILVETATARDPHHFAVLLGFGASAVYPYLAYEVLADLIRTGEVLGDLDEVFKYYRKGISKGLLKILSKMGISTIASYRGAQLFEAIGLAEEVVGLSFKGVSSRIKGARFVDLESDQKLLAAEAWSARKPIQQGGLLKFVHGGEYHAYNPDVVNTLQAAVQQGDYAKFKEYTTLVDQRPVSMIRDLLKVKVADQPLALEQIEPLEAILKRFDSAGISLGALSPEAHEALAEAMNRLGARSNSGEGGEDPSRYGTIKSSKIKQVATGRFGVTPEYLVNAEVLQIKVAQGAKPGEGGQLPGGKVNGLIAKLRYAVPGVTLISPPPHHDIYSIEDLAQLIYDLKQVNPQALVSVKLVAEAGVGTIAAGVAKAYADLITISGYDGGTGASPLTSIKYAGAPWELGLAETHQTLRGNDLRGKVRVQTDGGLKTGLDVIKAAILGAESFGFGTAPMIALGCKYLRICHLNNCATGVATQNDKLRKDHYIGTVDMVINFFTFVAEETREWLAKLGVRSLGELIGRTDLLEMLPGDTERQQYLDLSPLLGSSHIPADKPQFCEVDKNPPFDKGELAEKMVDMALPAIRDQAGGEFSLDICNCDRSIGARISGEIAKLYGNQGMAANPITFRFKGTAGQSFGVWNAGGLNLHLQGDANDYVGKGMTGGKVTIVPPAGSPFETQHSAIVGNTCLYGATGGKLFAAGTAGERFAVRNSGAHAVVEGTGDHCCEYMTGGFVCVLGKTGYNFGSGMTGGFAYVLDMDNSFVDKLNHELVEIQRISGEAMEAYRSHLARVLGEYVEETGSEWGRELSENLDDYVRRFWLVKPKAANLKQLLSSTRANPQ</sequence>
<evidence type="ECO:0000256" key="17">
    <source>
        <dbReference type="ARBA" id="ARBA00023014"/>
    </source>
</evidence>
<evidence type="ECO:0000256" key="20">
    <source>
        <dbReference type="ARBA" id="ARBA00037898"/>
    </source>
</evidence>
<reference evidence="26 27" key="1">
    <citation type="submission" date="2015-02" db="EMBL/GenBank/DDBJ databases">
        <title>Complete Genome Sequencing of Pseudomonas putida S13.1.2.</title>
        <authorList>
            <person name="Chong T.M."/>
            <person name="Chan K.G."/>
            <person name="Dessaux Y."/>
        </authorList>
    </citation>
    <scope>NUCLEOTIDE SEQUENCE [LARGE SCALE GENOMIC DNA]</scope>
    <source>
        <strain evidence="26 27">S13.1.2</strain>
    </source>
</reference>
<keyword evidence="12" id="KW-0274">FAD</keyword>
<evidence type="ECO:0000256" key="7">
    <source>
        <dbReference type="ARBA" id="ARBA00012079"/>
    </source>
</evidence>
<dbReference type="CDD" id="cd00713">
    <property type="entry name" value="GltS"/>
    <property type="match status" value="1"/>
</dbReference>
<dbReference type="RefSeq" id="WP_019472104.1">
    <property type="nucleotide sequence ID" value="NZ_CP010979.1"/>
</dbReference>
<dbReference type="SUPFAM" id="SSF51395">
    <property type="entry name" value="FMN-linked oxidoreductases"/>
    <property type="match status" value="1"/>
</dbReference>
<name>A0AAU8S1N4_PSEPU</name>
<evidence type="ECO:0000256" key="5">
    <source>
        <dbReference type="ARBA" id="ARBA00004909"/>
    </source>
</evidence>